<feature type="signal peptide" evidence="1">
    <location>
        <begin position="1"/>
        <end position="22"/>
    </location>
</feature>
<dbReference type="PANTHER" id="PTHR34407">
    <property type="entry name" value="EXPRESSED PROTEIN"/>
    <property type="match status" value="1"/>
</dbReference>
<proteinExistence type="predicted"/>
<sequence>MIASLKVALLLSAISLLHRARCYQRATAPRLDNLTASEVYYAKLYWANRPADRVVPVDDSGAAIHPRRVRLGYRFIVPLPERLAGLTYVGHAARLRLALERARRGTQSGYMSSCLQHHLPPGVDVVLLEYAVNDPPTPSPTLSDPSRRAFERLVRKVLSLPSRPAVVLVNMYAAGAAKGRYWHNAERDFNELASYYGLPSVSLKAAVVPSAASTPAVSLGAIFNSGKHHPGRGGHVVAAELLITLAQDVLASSARLSAAAADAKAVAAAGNGAPAVEGGGNLTLGLRHHLAAPGGGGAADAGLSADAAAALEAVASRPLPPPSLVQQPAEGWRWTDEGRGKWGWVALEAKRTLRIQVNTQLPGARGNSSQAAAARIVLQVAYLQSYSGMGRARLSCVSGCGCEPLDVDAHSERRVSVTAVADVKVSQSPECVLALSTRGPSAAAAAAARREGAEGGGNKFKLLGVVVGEEPGASGGGVTWLRGESHSMAHLVRAMRTLPPGASVQQLLLRSGSGSGSGRA</sequence>
<feature type="chain" id="PRO_5007562052" description="SGNH hydrolase-type esterase domain-containing protein" evidence="1">
    <location>
        <begin position="23"/>
        <end position="520"/>
    </location>
</feature>
<evidence type="ECO:0000313" key="2">
    <source>
        <dbReference type="EMBL" id="KXZ49521.1"/>
    </source>
</evidence>
<keyword evidence="1" id="KW-0732">Signal</keyword>
<protein>
    <recommendedName>
        <fullName evidence="4">SGNH hydrolase-type esterase domain-containing protein</fullName>
    </recommendedName>
</protein>
<dbReference type="CDD" id="cd00229">
    <property type="entry name" value="SGNH_hydrolase"/>
    <property type="match status" value="1"/>
</dbReference>
<dbReference type="PANTHER" id="PTHR34407:SF1">
    <property type="entry name" value="SGNH HYDROLASE-TYPE ESTERASE DOMAIN-CONTAINING PROTEIN"/>
    <property type="match status" value="1"/>
</dbReference>
<evidence type="ECO:0008006" key="4">
    <source>
        <dbReference type="Google" id="ProtNLM"/>
    </source>
</evidence>
<dbReference type="EMBL" id="LSYV01000022">
    <property type="protein sequence ID" value="KXZ49521.1"/>
    <property type="molecule type" value="Genomic_DNA"/>
</dbReference>
<keyword evidence="3" id="KW-1185">Reference proteome</keyword>
<dbReference type="SUPFAM" id="SSF52266">
    <property type="entry name" value="SGNH hydrolase"/>
    <property type="match status" value="1"/>
</dbReference>
<evidence type="ECO:0000256" key="1">
    <source>
        <dbReference type="SAM" id="SignalP"/>
    </source>
</evidence>
<dbReference type="Proteomes" id="UP000075714">
    <property type="component" value="Unassembled WGS sequence"/>
</dbReference>
<evidence type="ECO:0000313" key="3">
    <source>
        <dbReference type="Proteomes" id="UP000075714"/>
    </source>
</evidence>
<dbReference type="AlphaFoldDB" id="A0A150GI67"/>
<accession>A0A150GI67</accession>
<organism evidence="2 3">
    <name type="scientific">Gonium pectorale</name>
    <name type="common">Green alga</name>
    <dbReference type="NCBI Taxonomy" id="33097"/>
    <lineage>
        <taxon>Eukaryota</taxon>
        <taxon>Viridiplantae</taxon>
        <taxon>Chlorophyta</taxon>
        <taxon>core chlorophytes</taxon>
        <taxon>Chlorophyceae</taxon>
        <taxon>CS clade</taxon>
        <taxon>Chlamydomonadales</taxon>
        <taxon>Volvocaceae</taxon>
        <taxon>Gonium</taxon>
    </lineage>
</organism>
<comment type="caution">
    <text evidence="2">The sequence shown here is derived from an EMBL/GenBank/DDBJ whole genome shotgun (WGS) entry which is preliminary data.</text>
</comment>
<name>A0A150GI67_GONPE</name>
<dbReference type="STRING" id="33097.A0A150GI67"/>
<reference evidence="3" key="1">
    <citation type="journal article" date="2016" name="Nat. Commun.">
        <title>The Gonium pectorale genome demonstrates co-option of cell cycle regulation during the evolution of multicellularity.</title>
        <authorList>
            <person name="Hanschen E.R."/>
            <person name="Marriage T.N."/>
            <person name="Ferris P.J."/>
            <person name="Hamaji T."/>
            <person name="Toyoda A."/>
            <person name="Fujiyama A."/>
            <person name="Neme R."/>
            <person name="Noguchi H."/>
            <person name="Minakuchi Y."/>
            <person name="Suzuki M."/>
            <person name="Kawai-Toyooka H."/>
            <person name="Smith D.R."/>
            <person name="Sparks H."/>
            <person name="Anderson J."/>
            <person name="Bakaric R."/>
            <person name="Luria V."/>
            <person name="Karger A."/>
            <person name="Kirschner M.W."/>
            <person name="Durand P.M."/>
            <person name="Michod R.E."/>
            <person name="Nozaki H."/>
            <person name="Olson B.J."/>
        </authorList>
    </citation>
    <scope>NUCLEOTIDE SEQUENCE [LARGE SCALE GENOMIC DNA]</scope>
    <source>
        <strain evidence="3">NIES-2863</strain>
    </source>
</reference>
<dbReference type="OrthoDB" id="533717at2759"/>
<gene>
    <name evidence="2" type="ORF">GPECTOR_21g747</name>
</gene>